<organism evidence="2 3">
    <name type="scientific">Desulfurobacterium pacificum</name>
    <dbReference type="NCBI Taxonomy" id="240166"/>
    <lineage>
        <taxon>Bacteria</taxon>
        <taxon>Pseudomonadati</taxon>
        <taxon>Aquificota</taxon>
        <taxon>Aquificia</taxon>
        <taxon>Desulfurobacteriales</taxon>
        <taxon>Desulfurobacteriaceae</taxon>
        <taxon>Desulfurobacterium</taxon>
    </lineage>
</organism>
<keyword evidence="1" id="KW-0472">Membrane</keyword>
<keyword evidence="1" id="KW-0812">Transmembrane</keyword>
<feature type="transmembrane region" description="Helical" evidence="1">
    <location>
        <begin position="37"/>
        <end position="57"/>
    </location>
</feature>
<keyword evidence="1" id="KW-1133">Transmembrane helix</keyword>
<sequence>MKTSKEIALEKLWNILIALLIGEVTTAFRYGKQKLGWIIIGFGAIVFTSLLIAVLSYQLDSKEE</sequence>
<protein>
    <submittedName>
        <fullName evidence="2">Uncharacterized protein</fullName>
    </submittedName>
</protein>
<name>A0ABY1NER7_9BACT</name>
<reference evidence="2 3" key="1">
    <citation type="submission" date="2017-05" db="EMBL/GenBank/DDBJ databases">
        <authorList>
            <person name="Varghese N."/>
            <person name="Submissions S."/>
        </authorList>
    </citation>
    <scope>NUCLEOTIDE SEQUENCE [LARGE SCALE GENOMIC DNA]</scope>
    <source>
        <strain evidence="2 3">DSM 15522</strain>
    </source>
</reference>
<accession>A0ABY1NER7</accession>
<evidence type="ECO:0000313" key="3">
    <source>
        <dbReference type="Proteomes" id="UP001157911"/>
    </source>
</evidence>
<gene>
    <name evidence="2" type="ORF">SAMN06265339_0528</name>
</gene>
<feature type="transmembrane region" description="Helical" evidence="1">
    <location>
        <begin position="12"/>
        <end position="31"/>
    </location>
</feature>
<evidence type="ECO:0000256" key="1">
    <source>
        <dbReference type="SAM" id="Phobius"/>
    </source>
</evidence>
<dbReference type="Proteomes" id="UP001157911">
    <property type="component" value="Unassembled WGS sequence"/>
</dbReference>
<dbReference type="EMBL" id="FXUB01000001">
    <property type="protein sequence ID" value="SMP07916.1"/>
    <property type="molecule type" value="Genomic_DNA"/>
</dbReference>
<comment type="caution">
    <text evidence="2">The sequence shown here is derived from an EMBL/GenBank/DDBJ whole genome shotgun (WGS) entry which is preliminary data.</text>
</comment>
<proteinExistence type="predicted"/>
<keyword evidence="3" id="KW-1185">Reference proteome</keyword>
<evidence type="ECO:0000313" key="2">
    <source>
        <dbReference type="EMBL" id="SMP07916.1"/>
    </source>
</evidence>
<dbReference type="RefSeq" id="WP_283400032.1">
    <property type="nucleotide sequence ID" value="NZ_FXUB01000001.1"/>
</dbReference>